<sequence>MATTSLPDGLLKLWSVWNIRGFMILSLLVQLTLASLAPLRKKTSNPFAIFLIWSAYFLADWTAVFAFGLITNAGCRTSGVAPDVLAYWAAFLLLHLGGPDTITAFSLEDNALWLRHLVGLVAQLTAFSYIFAKSLPSNHFVGPTVLIFVAGVIRYGERTRSLYLASLENLKKTIVKPDGELSLTAGAGTLSSTAGADARAPARKFKLTFHFFEIYKGLFVDIMPNLSERLESQRFFLNQGSGEAFQIVSDELNFFYEVFYTKILGINSWWGAIVRSIAFYSVLVAFALFCRAKKEGIHEVDVVITYCLLVGILVLDAVNGIMVGSSRWTNASEPGYLGFQIVSQGNGRRAWDALTSLAVVLKRAARERAAKKSSVMSTPSRCKSNLSSANCFHVLPGLLCDKIGMSETLAEIRFASKRTFDMDLWRFVLRELRRKALLASNIDKMSEIYEARGDRALEESDCGELVRYTKDLEYDSNILIWHVATEICYNLDEDIENKSRTFSKTLSDYMQYLLVKQPKMMSAVAGIGHLKYHDTCVEGMCLCSRFDATNMKEFCSKLVEGQPNDDLELPASSERSKNKSILMEACELARSLSRKDARWDIICKVWTELISYAAGHCRVESHARLLSSGGEFITFVWLIMVHFGIGPRFPKE</sequence>
<evidence type="ECO:0000313" key="1">
    <source>
        <dbReference type="EMBL" id="KAI4318905.1"/>
    </source>
</evidence>
<proteinExistence type="predicted"/>
<name>A0ACB9M899_9MYRT</name>
<accession>A0ACB9M899</accession>
<evidence type="ECO:0000313" key="2">
    <source>
        <dbReference type="Proteomes" id="UP001057402"/>
    </source>
</evidence>
<comment type="caution">
    <text evidence="1">The sequence shown here is derived from an EMBL/GenBank/DDBJ whole genome shotgun (WGS) entry which is preliminary data.</text>
</comment>
<reference evidence="2" key="1">
    <citation type="journal article" date="2023" name="Front. Plant Sci.">
        <title>Chromosomal-level genome assembly of Melastoma candidum provides insights into trichome evolution.</title>
        <authorList>
            <person name="Zhong Y."/>
            <person name="Wu W."/>
            <person name="Sun C."/>
            <person name="Zou P."/>
            <person name="Liu Y."/>
            <person name="Dai S."/>
            <person name="Zhou R."/>
        </authorList>
    </citation>
    <scope>NUCLEOTIDE SEQUENCE [LARGE SCALE GENOMIC DNA]</scope>
</reference>
<protein>
    <submittedName>
        <fullName evidence="1">Uncharacterized protein</fullName>
    </submittedName>
</protein>
<organism evidence="1 2">
    <name type="scientific">Melastoma candidum</name>
    <dbReference type="NCBI Taxonomy" id="119954"/>
    <lineage>
        <taxon>Eukaryota</taxon>
        <taxon>Viridiplantae</taxon>
        <taxon>Streptophyta</taxon>
        <taxon>Embryophyta</taxon>
        <taxon>Tracheophyta</taxon>
        <taxon>Spermatophyta</taxon>
        <taxon>Magnoliopsida</taxon>
        <taxon>eudicotyledons</taxon>
        <taxon>Gunneridae</taxon>
        <taxon>Pentapetalae</taxon>
        <taxon>rosids</taxon>
        <taxon>malvids</taxon>
        <taxon>Myrtales</taxon>
        <taxon>Melastomataceae</taxon>
        <taxon>Melastomatoideae</taxon>
        <taxon>Melastomateae</taxon>
        <taxon>Melastoma</taxon>
    </lineage>
</organism>
<dbReference type="Proteomes" id="UP001057402">
    <property type="component" value="Chromosome 10"/>
</dbReference>
<dbReference type="EMBL" id="CM042889">
    <property type="protein sequence ID" value="KAI4318905.1"/>
    <property type="molecule type" value="Genomic_DNA"/>
</dbReference>
<keyword evidence="2" id="KW-1185">Reference proteome</keyword>
<gene>
    <name evidence="1" type="ORF">MLD38_032560</name>
</gene>